<sequence length="249" mass="26156">MINRSSFSVLRGFLIAGSAALFLTAALPASGQEAAPDPAAWPFSSIGRVNVITGAGRRSQCTGALIGPRHVLTAAHCLFNPTRGVWVHPSSVHFVAGYAQGQYRAHSVASSYEKPDGFVRTDPPKPASLAQDWAVIELAKPMDLKPIRVRTEASVETTGIVRASYRGDRSHVLTVQRDCSVRPVSQPVPLLLHSCSSVHGESGSALLSFAGGEPEIVGVLVASSSQETVPSVAVPSTTLAAAVEKALKR</sequence>
<dbReference type="InterPro" id="IPR043504">
    <property type="entry name" value="Peptidase_S1_PA_chymotrypsin"/>
</dbReference>
<evidence type="ECO:0000313" key="5">
    <source>
        <dbReference type="EMBL" id="MFC5069463.1"/>
    </source>
</evidence>
<dbReference type="Proteomes" id="UP001595796">
    <property type="component" value="Unassembled WGS sequence"/>
</dbReference>
<name>A0ABV9Z6G8_9HYPH</name>
<dbReference type="PROSITE" id="PS00134">
    <property type="entry name" value="TRYPSIN_HIS"/>
    <property type="match status" value="1"/>
</dbReference>
<protein>
    <submittedName>
        <fullName evidence="5">Trypsin-like serine peptidase</fullName>
        <ecNumber evidence="5">3.4.21.-</ecNumber>
    </submittedName>
</protein>
<dbReference type="SUPFAM" id="SSF50494">
    <property type="entry name" value="Trypsin-like serine proteases"/>
    <property type="match status" value="1"/>
</dbReference>
<dbReference type="PANTHER" id="PTHR15462">
    <property type="entry name" value="SERINE PROTEASE"/>
    <property type="match status" value="1"/>
</dbReference>
<dbReference type="InterPro" id="IPR018114">
    <property type="entry name" value="TRYPSIN_HIS"/>
</dbReference>
<reference evidence="6" key="1">
    <citation type="journal article" date="2019" name="Int. J. Syst. Evol. Microbiol.">
        <title>The Global Catalogue of Microorganisms (GCM) 10K type strain sequencing project: providing services to taxonomists for standard genome sequencing and annotation.</title>
        <authorList>
            <consortium name="The Broad Institute Genomics Platform"/>
            <consortium name="The Broad Institute Genome Sequencing Center for Infectious Disease"/>
            <person name="Wu L."/>
            <person name="Ma J."/>
        </authorList>
    </citation>
    <scope>NUCLEOTIDE SEQUENCE [LARGE SCALE GENOMIC DNA]</scope>
    <source>
        <strain evidence="6">CGMCC 1.16444</strain>
    </source>
</reference>
<keyword evidence="2" id="KW-1015">Disulfide bond</keyword>
<dbReference type="InterPro" id="IPR009003">
    <property type="entry name" value="Peptidase_S1_PA"/>
</dbReference>
<feature type="chain" id="PRO_5045731576" evidence="3">
    <location>
        <begin position="32"/>
        <end position="249"/>
    </location>
</feature>
<dbReference type="SMART" id="SM00020">
    <property type="entry name" value="Tryp_SPc"/>
    <property type="match status" value="1"/>
</dbReference>
<gene>
    <name evidence="5" type="ORF">ACFPFW_15705</name>
</gene>
<comment type="caution">
    <text evidence="5">The sequence shown here is derived from an EMBL/GenBank/DDBJ whole genome shotgun (WGS) entry which is preliminary data.</text>
</comment>
<evidence type="ECO:0000256" key="3">
    <source>
        <dbReference type="SAM" id="SignalP"/>
    </source>
</evidence>
<feature type="domain" description="Peptidase S1" evidence="4">
    <location>
        <begin position="13"/>
        <end position="243"/>
    </location>
</feature>
<dbReference type="Gene3D" id="2.40.10.10">
    <property type="entry name" value="Trypsin-like serine proteases"/>
    <property type="match status" value="2"/>
</dbReference>
<dbReference type="GO" id="GO:0016787">
    <property type="term" value="F:hydrolase activity"/>
    <property type="evidence" value="ECO:0007669"/>
    <property type="project" value="UniProtKB-KW"/>
</dbReference>
<dbReference type="PANTHER" id="PTHR15462:SF8">
    <property type="entry name" value="SERINE PROTEASE"/>
    <property type="match status" value="1"/>
</dbReference>
<evidence type="ECO:0000313" key="6">
    <source>
        <dbReference type="Proteomes" id="UP001595796"/>
    </source>
</evidence>
<keyword evidence="5" id="KW-0378">Hydrolase</keyword>
<dbReference type="RefSeq" id="WP_162799773.1">
    <property type="nucleotide sequence ID" value="NZ_JBHSJF010000008.1"/>
</dbReference>
<dbReference type="InterPro" id="IPR001314">
    <property type="entry name" value="Peptidase_S1A"/>
</dbReference>
<evidence type="ECO:0000256" key="2">
    <source>
        <dbReference type="ARBA" id="ARBA00023157"/>
    </source>
</evidence>
<evidence type="ECO:0000256" key="1">
    <source>
        <dbReference type="ARBA" id="ARBA00022729"/>
    </source>
</evidence>
<dbReference type="PROSITE" id="PS00135">
    <property type="entry name" value="TRYPSIN_SER"/>
    <property type="match status" value="1"/>
</dbReference>
<dbReference type="InterPro" id="IPR033116">
    <property type="entry name" value="TRYPSIN_SER"/>
</dbReference>
<dbReference type="EC" id="3.4.21.-" evidence="5"/>
<keyword evidence="1 3" id="KW-0732">Signal</keyword>
<proteinExistence type="predicted"/>
<organism evidence="5 6">
    <name type="scientific">Flaviflagellibacter deserti</name>
    <dbReference type="NCBI Taxonomy" id="2267266"/>
    <lineage>
        <taxon>Bacteria</taxon>
        <taxon>Pseudomonadati</taxon>
        <taxon>Pseudomonadota</taxon>
        <taxon>Alphaproteobacteria</taxon>
        <taxon>Hyphomicrobiales</taxon>
        <taxon>Flaviflagellibacter</taxon>
    </lineage>
</organism>
<keyword evidence="6" id="KW-1185">Reference proteome</keyword>
<dbReference type="InterPro" id="IPR050966">
    <property type="entry name" value="Glutamyl_endopeptidase"/>
</dbReference>
<accession>A0ABV9Z6G8</accession>
<evidence type="ECO:0000259" key="4">
    <source>
        <dbReference type="SMART" id="SM00020"/>
    </source>
</evidence>
<dbReference type="EMBL" id="JBHSJF010000008">
    <property type="protein sequence ID" value="MFC5069463.1"/>
    <property type="molecule type" value="Genomic_DNA"/>
</dbReference>
<dbReference type="PRINTS" id="PR00722">
    <property type="entry name" value="CHYMOTRYPSIN"/>
</dbReference>
<dbReference type="InterPro" id="IPR001254">
    <property type="entry name" value="Trypsin_dom"/>
</dbReference>
<feature type="signal peptide" evidence="3">
    <location>
        <begin position="1"/>
        <end position="31"/>
    </location>
</feature>
<dbReference type="Pfam" id="PF00089">
    <property type="entry name" value="Trypsin"/>
    <property type="match status" value="1"/>
</dbReference>